<feature type="compositionally biased region" description="Basic residues" evidence="1">
    <location>
        <begin position="172"/>
        <end position="192"/>
    </location>
</feature>
<evidence type="ECO:0000313" key="2">
    <source>
        <dbReference type="EMBL" id="KAK3675570.1"/>
    </source>
</evidence>
<feature type="region of interest" description="Disordered" evidence="1">
    <location>
        <begin position="148"/>
        <end position="192"/>
    </location>
</feature>
<reference evidence="2" key="1">
    <citation type="submission" date="2023-07" db="EMBL/GenBank/DDBJ databases">
        <title>Black Yeasts Isolated from many extreme environments.</title>
        <authorList>
            <person name="Coleine C."/>
            <person name="Stajich J.E."/>
            <person name="Selbmann L."/>
        </authorList>
    </citation>
    <scope>NUCLEOTIDE SEQUENCE</scope>
    <source>
        <strain evidence="2">CCFEE 5485</strain>
    </source>
</reference>
<comment type="caution">
    <text evidence="2">The sequence shown here is derived from an EMBL/GenBank/DDBJ whole genome shotgun (WGS) entry which is preliminary data.</text>
</comment>
<dbReference type="Proteomes" id="UP001274830">
    <property type="component" value="Unassembled WGS sequence"/>
</dbReference>
<proteinExistence type="predicted"/>
<accession>A0AAE0WPG9</accession>
<gene>
    <name evidence="2" type="ORF">LTR78_004654</name>
</gene>
<protein>
    <submittedName>
        <fullName evidence="2">Uncharacterized protein</fullName>
    </submittedName>
</protein>
<organism evidence="2 3">
    <name type="scientific">Recurvomyces mirabilis</name>
    <dbReference type="NCBI Taxonomy" id="574656"/>
    <lineage>
        <taxon>Eukaryota</taxon>
        <taxon>Fungi</taxon>
        <taxon>Dikarya</taxon>
        <taxon>Ascomycota</taxon>
        <taxon>Pezizomycotina</taxon>
        <taxon>Dothideomycetes</taxon>
        <taxon>Dothideomycetidae</taxon>
        <taxon>Mycosphaerellales</taxon>
        <taxon>Teratosphaeriaceae</taxon>
        <taxon>Recurvomyces</taxon>
    </lineage>
</organism>
<name>A0AAE0WPG9_9PEZI</name>
<evidence type="ECO:0000313" key="3">
    <source>
        <dbReference type="Proteomes" id="UP001274830"/>
    </source>
</evidence>
<dbReference type="EMBL" id="JAUTXT010000014">
    <property type="protein sequence ID" value="KAK3675570.1"/>
    <property type="molecule type" value="Genomic_DNA"/>
</dbReference>
<keyword evidence="3" id="KW-1185">Reference proteome</keyword>
<evidence type="ECO:0000256" key="1">
    <source>
        <dbReference type="SAM" id="MobiDB-lite"/>
    </source>
</evidence>
<sequence>MSLPGISDEQKAEAVKAAQGALDSAQEAKDLMEKAAATQDPDRRAKLLKEAFHKQLEARSQGKAAAWLQSGSIQGALGGFGIGGAVGTGLGTLTGTLVGATATLAVGGLGALVGLGVGALTGPFMQIGPPKKAAKDEREDETVKHVAAEIGRQATPPPEELERMAGIEPRSPPRRSRNPDRKPKKLQVRQKA</sequence>
<dbReference type="AlphaFoldDB" id="A0AAE0WPG9"/>